<feature type="domain" description="EamA" evidence="8">
    <location>
        <begin position="13"/>
        <end position="141"/>
    </location>
</feature>
<sequence>MIKENNKKSMLADSSLLIVALMWGGGFVAVKDALDNVTPMYITAIRFIFASLILGIIFFKKLKNIRKKDLKASFIIALFLFGGFTTQTIGLQYTTAGKQAFLTAVYVVIIPFLVWFVDKNKPDYYDIGATLLAFAGIGFLTINKSFEFSMNFGDVLTLICAVLFAGHIVAVNHFAKGSKGLDPVVLSILQMAFVGIISLISGIIFEPKFVGISKNALFPVIYLVVFSTMLGFLIQNVAQKYTQPNHVGIILCLESVFGAVLSVIFLSDVFTINMVVGCIIIFIAIIISETKLEFIKSTGNKKAGNVIK</sequence>
<feature type="domain" description="EamA" evidence="8">
    <location>
        <begin position="152"/>
        <end position="287"/>
    </location>
</feature>
<name>A0ABP3USS1_9CLOT</name>
<keyword evidence="3" id="KW-1003">Cell membrane</keyword>
<feature type="transmembrane region" description="Helical" evidence="7">
    <location>
        <begin position="72"/>
        <end position="93"/>
    </location>
</feature>
<evidence type="ECO:0000256" key="3">
    <source>
        <dbReference type="ARBA" id="ARBA00022475"/>
    </source>
</evidence>
<evidence type="ECO:0000256" key="2">
    <source>
        <dbReference type="ARBA" id="ARBA00007362"/>
    </source>
</evidence>
<evidence type="ECO:0000256" key="4">
    <source>
        <dbReference type="ARBA" id="ARBA00022692"/>
    </source>
</evidence>
<comment type="similarity">
    <text evidence="2">Belongs to the EamA transporter family.</text>
</comment>
<dbReference type="InterPro" id="IPR000620">
    <property type="entry name" value="EamA_dom"/>
</dbReference>
<feature type="transmembrane region" description="Helical" evidence="7">
    <location>
        <begin position="155"/>
        <end position="175"/>
    </location>
</feature>
<feature type="transmembrane region" description="Helical" evidence="7">
    <location>
        <begin position="184"/>
        <end position="204"/>
    </location>
</feature>
<dbReference type="PANTHER" id="PTHR42920">
    <property type="entry name" value="OS03G0707200 PROTEIN-RELATED"/>
    <property type="match status" value="1"/>
</dbReference>
<dbReference type="Pfam" id="PF00892">
    <property type="entry name" value="EamA"/>
    <property type="match status" value="2"/>
</dbReference>
<dbReference type="SUPFAM" id="SSF103481">
    <property type="entry name" value="Multidrug resistance efflux transporter EmrE"/>
    <property type="match status" value="2"/>
</dbReference>
<evidence type="ECO:0000313" key="10">
    <source>
        <dbReference type="Proteomes" id="UP001501510"/>
    </source>
</evidence>
<dbReference type="InterPro" id="IPR051258">
    <property type="entry name" value="Diverse_Substrate_Transporter"/>
</dbReference>
<evidence type="ECO:0000259" key="8">
    <source>
        <dbReference type="Pfam" id="PF00892"/>
    </source>
</evidence>
<feature type="transmembrane region" description="Helical" evidence="7">
    <location>
        <begin position="246"/>
        <end position="266"/>
    </location>
</feature>
<keyword evidence="10" id="KW-1185">Reference proteome</keyword>
<proteinExistence type="inferred from homology"/>
<feature type="transmembrane region" description="Helical" evidence="7">
    <location>
        <begin position="124"/>
        <end position="143"/>
    </location>
</feature>
<keyword evidence="4 7" id="KW-0812">Transmembrane</keyword>
<comment type="caution">
    <text evidence="9">The sequence shown here is derived from an EMBL/GenBank/DDBJ whole genome shotgun (WGS) entry which is preliminary data.</text>
</comment>
<evidence type="ECO:0000256" key="5">
    <source>
        <dbReference type="ARBA" id="ARBA00022989"/>
    </source>
</evidence>
<organism evidence="9 10">
    <name type="scientific">Clostridium oceanicum</name>
    <dbReference type="NCBI Taxonomy" id="1543"/>
    <lineage>
        <taxon>Bacteria</taxon>
        <taxon>Bacillati</taxon>
        <taxon>Bacillota</taxon>
        <taxon>Clostridia</taxon>
        <taxon>Eubacteriales</taxon>
        <taxon>Clostridiaceae</taxon>
        <taxon>Clostridium</taxon>
    </lineage>
</organism>
<dbReference type="PANTHER" id="PTHR42920:SF5">
    <property type="entry name" value="EAMA DOMAIN-CONTAINING PROTEIN"/>
    <property type="match status" value="1"/>
</dbReference>
<dbReference type="Proteomes" id="UP001501510">
    <property type="component" value="Unassembled WGS sequence"/>
</dbReference>
<reference evidence="10" key="1">
    <citation type="journal article" date="2019" name="Int. J. Syst. Evol. Microbiol.">
        <title>The Global Catalogue of Microorganisms (GCM) 10K type strain sequencing project: providing services to taxonomists for standard genome sequencing and annotation.</title>
        <authorList>
            <consortium name="The Broad Institute Genomics Platform"/>
            <consortium name="The Broad Institute Genome Sequencing Center for Infectious Disease"/>
            <person name="Wu L."/>
            <person name="Ma J."/>
        </authorList>
    </citation>
    <scope>NUCLEOTIDE SEQUENCE [LARGE SCALE GENOMIC DNA]</scope>
    <source>
        <strain evidence="10">JCM 1407</strain>
    </source>
</reference>
<keyword evidence="6 7" id="KW-0472">Membrane</keyword>
<feature type="transmembrane region" description="Helical" evidence="7">
    <location>
        <begin position="41"/>
        <end position="60"/>
    </location>
</feature>
<evidence type="ECO:0000256" key="7">
    <source>
        <dbReference type="SAM" id="Phobius"/>
    </source>
</evidence>
<accession>A0ABP3USS1</accession>
<evidence type="ECO:0000256" key="6">
    <source>
        <dbReference type="ARBA" id="ARBA00023136"/>
    </source>
</evidence>
<dbReference type="RefSeq" id="WP_343761195.1">
    <property type="nucleotide sequence ID" value="NZ_BAAACG010000009.1"/>
</dbReference>
<evidence type="ECO:0000256" key="1">
    <source>
        <dbReference type="ARBA" id="ARBA00004651"/>
    </source>
</evidence>
<dbReference type="EMBL" id="BAAACG010000009">
    <property type="protein sequence ID" value="GAA0740014.1"/>
    <property type="molecule type" value="Genomic_DNA"/>
</dbReference>
<feature type="transmembrane region" description="Helical" evidence="7">
    <location>
        <begin position="12"/>
        <end position="29"/>
    </location>
</feature>
<evidence type="ECO:0000313" key="9">
    <source>
        <dbReference type="EMBL" id="GAA0740014.1"/>
    </source>
</evidence>
<feature type="transmembrane region" description="Helical" evidence="7">
    <location>
        <begin position="216"/>
        <end position="234"/>
    </location>
</feature>
<keyword evidence="5 7" id="KW-1133">Transmembrane helix</keyword>
<feature type="transmembrane region" description="Helical" evidence="7">
    <location>
        <begin position="272"/>
        <end position="292"/>
    </location>
</feature>
<protein>
    <submittedName>
        <fullName evidence="9">DMT family transporter</fullName>
    </submittedName>
</protein>
<dbReference type="InterPro" id="IPR037185">
    <property type="entry name" value="EmrE-like"/>
</dbReference>
<feature type="transmembrane region" description="Helical" evidence="7">
    <location>
        <begin position="99"/>
        <end position="117"/>
    </location>
</feature>
<comment type="subcellular location">
    <subcellularLocation>
        <location evidence="1">Cell membrane</location>
        <topology evidence="1">Multi-pass membrane protein</topology>
    </subcellularLocation>
</comment>
<gene>
    <name evidence="9" type="ORF">GCM10008906_19460</name>
</gene>